<dbReference type="Gene3D" id="3.40.50.720">
    <property type="entry name" value="NAD(P)-binding Rossmann-like Domain"/>
    <property type="match status" value="1"/>
</dbReference>
<keyword evidence="8" id="KW-0961">Cell wall biogenesis/degradation</keyword>
<dbReference type="InterPro" id="IPR013221">
    <property type="entry name" value="Mur_ligase_cen"/>
</dbReference>
<evidence type="ECO:0000256" key="1">
    <source>
        <dbReference type="ARBA" id="ARBA00022598"/>
    </source>
</evidence>
<dbReference type="GO" id="GO:0071555">
    <property type="term" value="P:cell wall organization"/>
    <property type="evidence" value="ECO:0007669"/>
    <property type="project" value="UniProtKB-KW"/>
</dbReference>
<evidence type="ECO:0000256" key="6">
    <source>
        <dbReference type="ARBA" id="ARBA00022984"/>
    </source>
</evidence>
<dbReference type="GO" id="GO:0005524">
    <property type="term" value="F:ATP binding"/>
    <property type="evidence" value="ECO:0007669"/>
    <property type="project" value="UniProtKB-KW"/>
</dbReference>
<evidence type="ECO:0000259" key="11">
    <source>
        <dbReference type="Pfam" id="PF08245"/>
    </source>
</evidence>
<name>A0A178MMN8_9PROT</name>
<dbReference type="SUPFAM" id="SSF53244">
    <property type="entry name" value="MurD-like peptide ligases, peptide-binding domain"/>
    <property type="match status" value="1"/>
</dbReference>
<evidence type="ECO:0000259" key="9">
    <source>
        <dbReference type="Pfam" id="PF01225"/>
    </source>
</evidence>
<dbReference type="AlphaFoldDB" id="A0A178MMN8"/>
<dbReference type="PANTHER" id="PTHR43445">
    <property type="entry name" value="UDP-N-ACETYLMURAMATE--L-ALANINE LIGASE-RELATED"/>
    <property type="match status" value="1"/>
</dbReference>
<dbReference type="RefSeq" id="WP_068492953.1">
    <property type="nucleotide sequence ID" value="NZ_LWQT01000056.1"/>
</dbReference>
<keyword evidence="6" id="KW-0573">Peptidoglycan synthesis</keyword>
<proteinExistence type="predicted"/>
<keyword evidence="5" id="KW-0133">Cell shape</keyword>
<accession>A0A178MMN8</accession>
<dbReference type="Pfam" id="PF02875">
    <property type="entry name" value="Mur_ligase_C"/>
    <property type="match status" value="1"/>
</dbReference>
<dbReference type="OrthoDB" id="9804126at2"/>
<dbReference type="InterPro" id="IPR050061">
    <property type="entry name" value="MurCDEF_pg_biosynth"/>
</dbReference>
<organism evidence="12 13">
    <name type="scientific">Paramagnetospirillum marisnigri</name>
    <dbReference type="NCBI Taxonomy" id="1285242"/>
    <lineage>
        <taxon>Bacteria</taxon>
        <taxon>Pseudomonadati</taxon>
        <taxon>Pseudomonadota</taxon>
        <taxon>Alphaproteobacteria</taxon>
        <taxon>Rhodospirillales</taxon>
        <taxon>Magnetospirillaceae</taxon>
        <taxon>Paramagnetospirillum</taxon>
    </lineage>
</organism>
<dbReference type="InterPro" id="IPR036565">
    <property type="entry name" value="Mur-like_cat_sf"/>
</dbReference>
<evidence type="ECO:0000313" key="13">
    <source>
        <dbReference type="Proteomes" id="UP000078428"/>
    </source>
</evidence>
<sequence>MDADSPYFFCGIGGSGMLPLALIVKATGATVAGSDRSLDQGRTAPKFDFLRSRGIALFPQDGSGVTSPAQILVTSAAVEETVPDVVAARAVGARLMGRAELLSSLFNASGHGIGVAGTSGKSTTTGMIGWMLHALGRDPTVMNGAVMKNFVTQDSPFASALVGSGGLFVAEVDESDGSIARYTPEVAVLNNVALDHKSMDELRDLFGGFLARSRVAVVNLDNAESAALAAHLPPERLIGYAIAAPDARLRAEDITPAPDGIAFTVLEGAERVALRLKVPGRHNVSNALAALGCARALGIPLAEAARALEGFTGIRRRLEVVGTAQGVTVIDDFAHNPDKITATLDTLHDFPGRLLVMFQPHGFGPLKLMKEQFIATFAERMAADDVLILPDPVYFGGTVDRSVGSAQIAEGIRARGRAAEAIADRAACAERLLELARPGDRIVVMGARDDTLSVLAEDVLKRL</sequence>
<feature type="domain" description="Mur ligase N-terminal catalytic" evidence="9">
    <location>
        <begin position="9"/>
        <end position="108"/>
    </location>
</feature>
<dbReference type="InterPro" id="IPR036615">
    <property type="entry name" value="Mur_ligase_C_dom_sf"/>
</dbReference>
<comment type="caution">
    <text evidence="12">The sequence shown here is derived from an EMBL/GenBank/DDBJ whole genome shotgun (WGS) entry which is preliminary data.</text>
</comment>
<dbReference type="Gene3D" id="3.90.190.20">
    <property type="entry name" value="Mur ligase, C-terminal domain"/>
    <property type="match status" value="1"/>
</dbReference>
<dbReference type="Proteomes" id="UP000078428">
    <property type="component" value="Unassembled WGS sequence"/>
</dbReference>
<evidence type="ECO:0000259" key="10">
    <source>
        <dbReference type="Pfam" id="PF02875"/>
    </source>
</evidence>
<evidence type="ECO:0000313" key="12">
    <source>
        <dbReference type="EMBL" id="OAN49936.1"/>
    </source>
</evidence>
<protein>
    <submittedName>
        <fullName evidence="12">UDP-N-acetylmuramate--alanine ligase</fullName>
    </submittedName>
</protein>
<evidence type="ECO:0000256" key="7">
    <source>
        <dbReference type="ARBA" id="ARBA00023306"/>
    </source>
</evidence>
<dbReference type="PANTHER" id="PTHR43445:SF3">
    <property type="entry name" value="UDP-N-ACETYLMURAMATE--L-ALANINE LIGASE"/>
    <property type="match status" value="1"/>
</dbReference>
<dbReference type="InterPro" id="IPR004101">
    <property type="entry name" value="Mur_ligase_C"/>
</dbReference>
<evidence type="ECO:0000256" key="4">
    <source>
        <dbReference type="ARBA" id="ARBA00022840"/>
    </source>
</evidence>
<evidence type="ECO:0000256" key="2">
    <source>
        <dbReference type="ARBA" id="ARBA00022618"/>
    </source>
</evidence>
<evidence type="ECO:0000256" key="3">
    <source>
        <dbReference type="ARBA" id="ARBA00022741"/>
    </source>
</evidence>
<dbReference type="Pfam" id="PF08245">
    <property type="entry name" value="Mur_ligase_M"/>
    <property type="match status" value="1"/>
</dbReference>
<keyword evidence="3" id="KW-0547">Nucleotide-binding</keyword>
<dbReference type="GO" id="GO:0016881">
    <property type="term" value="F:acid-amino acid ligase activity"/>
    <property type="evidence" value="ECO:0007669"/>
    <property type="project" value="InterPro"/>
</dbReference>
<evidence type="ECO:0000256" key="5">
    <source>
        <dbReference type="ARBA" id="ARBA00022960"/>
    </source>
</evidence>
<dbReference type="SUPFAM" id="SSF53623">
    <property type="entry name" value="MurD-like peptide ligases, catalytic domain"/>
    <property type="match status" value="1"/>
</dbReference>
<keyword evidence="2" id="KW-0132">Cell division</keyword>
<keyword evidence="7" id="KW-0131">Cell cycle</keyword>
<dbReference type="Gene3D" id="3.40.1190.10">
    <property type="entry name" value="Mur-like, catalytic domain"/>
    <property type="match status" value="1"/>
</dbReference>
<dbReference type="GO" id="GO:0008360">
    <property type="term" value="P:regulation of cell shape"/>
    <property type="evidence" value="ECO:0007669"/>
    <property type="project" value="UniProtKB-KW"/>
</dbReference>
<evidence type="ECO:0000256" key="8">
    <source>
        <dbReference type="ARBA" id="ARBA00023316"/>
    </source>
</evidence>
<reference evidence="12 13" key="1">
    <citation type="submission" date="2016-04" db="EMBL/GenBank/DDBJ databases">
        <title>Draft genome sequence of freshwater magnetotactic bacteria Magnetospirillum marisnigri SP-1 and Magnetospirillum moscoviense BB-1.</title>
        <authorList>
            <person name="Koziaeva V."/>
            <person name="Dziuba M.V."/>
            <person name="Ivanov T.M."/>
            <person name="Kuznetsov B."/>
            <person name="Grouzdev D.S."/>
        </authorList>
    </citation>
    <scope>NUCLEOTIDE SEQUENCE [LARGE SCALE GENOMIC DNA]</scope>
    <source>
        <strain evidence="12 13">SP-1</strain>
    </source>
</reference>
<dbReference type="SUPFAM" id="SSF51984">
    <property type="entry name" value="MurCD N-terminal domain"/>
    <property type="match status" value="1"/>
</dbReference>
<dbReference type="EMBL" id="LWQT01000056">
    <property type="protein sequence ID" value="OAN49936.1"/>
    <property type="molecule type" value="Genomic_DNA"/>
</dbReference>
<feature type="domain" description="Mur ligase central" evidence="11">
    <location>
        <begin position="115"/>
        <end position="294"/>
    </location>
</feature>
<keyword evidence="4" id="KW-0067">ATP-binding</keyword>
<gene>
    <name evidence="12" type="ORF">A6A04_18485</name>
</gene>
<dbReference type="GO" id="GO:0051301">
    <property type="term" value="P:cell division"/>
    <property type="evidence" value="ECO:0007669"/>
    <property type="project" value="UniProtKB-KW"/>
</dbReference>
<keyword evidence="1 12" id="KW-0436">Ligase</keyword>
<dbReference type="Pfam" id="PF01225">
    <property type="entry name" value="Mur_ligase"/>
    <property type="match status" value="1"/>
</dbReference>
<keyword evidence="13" id="KW-1185">Reference proteome</keyword>
<feature type="domain" description="Mur ligase C-terminal" evidence="10">
    <location>
        <begin position="316"/>
        <end position="448"/>
    </location>
</feature>
<dbReference type="STRING" id="1285242.A6A04_18485"/>
<dbReference type="GO" id="GO:0009252">
    <property type="term" value="P:peptidoglycan biosynthetic process"/>
    <property type="evidence" value="ECO:0007669"/>
    <property type="project" value="UniProtKB-KW"/>
</dbReference>
<dbReference type="InterPro" id="IPR000713">
    <property type="entry name" value="Mur_ligase_N"/>
</dbReference>